<sequence>MSPATAQDLSQVDSVLLDIELGLSVSRDKVWTFWLSDGRQFPYAIEALPEVLSSRWDDPEFVQYRDAFPPEARSSPAALDAHVKDLTMRDVKVAYLKNLQGYLWQAGYESKAYSTPLFLDVLVYMHIWRQNGIKCSIYSSGSVFAQKLLFAHIKDNSSEDPKGIVDRTDLISEWFDTTNAGSKTEAESYRKIAEKLEKSSERVLFLSDSVKEIRAALEAGMKAIVVNRPGNAELAQEDRTSGGGSRGSAVNPPKDEILENANQTVAYLKALSHCPEFNPDLRSMPSSASGLMYMGDFVGRTFREFWPPLLPPAKFAEMASDLESFSGQKKEDQLAAYAKKFEEIKSNDPTFDKDAWPEFQLEKYQDAIQRNMMAASLTQDSRRMAMFGGGSYNFPQEVKDTMVKVEQVDGSNTIERDSHPVAPLDWNGNDDPDNPRNFSLKRRVASTAAVTFLAFVSTFAGSIYSPSHEEISKLFNVSDEIAILPLALYNAGLAFGPSFGAPLCETFGRKVVFLTTTPVFGLFILGAGFSQNAASLIVCRFFAGVFASPAISNASATIVDYTAGRYRAVSLAFYYSIPFCGAVFGPLLGGLIVEAKGWRWTQWTTLFFLLTFYIPIFFTKETYKKTILQKRAKRLGLPIHNGTDRTLLQSIHHFTTTLLIRPMHMIFTEPIVTLVCLYSGFMFGLMYTFVVASPWVFQHYYSFNLTGQSLSFLGLVTGTVLAPLPLILIDLQIYQPRLRAFRNTHSPDERFPPENRLFPAMFASFLLPASLLGFAWTSRPNIHWIVPIIFQGLSLCLSLLVYASANLFMLDAYGPLYGASAAGAAMLSRYGLSTAFPLFALQMYRRLGVGWATTLLAGCTAAMAPIPWLFWRYGEGLRGKMKYESSA</sequence>
<protein>
    <submittedName>
        <fullName evidence="1">Uncharacterized protein</fullName>
    </submittedName>
</protein>
<keyword evidence="2" id="KW-1185">Reference proteome</keyword>
<organism evidence="1 2">
    <name type="scientific">Neophaeococcomyces mojaviensis</name>
    <dbReference type="NCBI Taxonomy" id="3383035"/>
    <lineage>
        <taxon>Eukaryota</taxon>
        <taxon>Fungi</taxon>
        <taxon>Dikarya</taxon>
        <taxon>Ascomycota</taxon>
        <taxon>Pezizomycotina</taxon>
        <taxon>Eurotiomycetes</taxon>
        <taxon>Chaetothyriomycetidae</taxon>
        <taxon>Chaetothyriales</taxon>
        <taxon>Chaetothyriales incertae sedis</taxon>
        <taxon>Neophaeococcomyces</taxon>
    </lineage>
</organism>
<evidence type="ECO:0000313" key="2">
    <source>
        <dbReference type="Proteomes" id="UP001172386"/>
    </source>
</evidence>
<accession>A0ACC3AJQ0</accession>
<name>A0ACC3AJQ0_9EURO</name>
<dbReference type="EMBL" id="JAPDRQ010000007">
    <property type="protein sequence ID" value="KAJ9663713.1"/>
    <property type="molecule type" value="Genomic_DNA"/>
</dbReference>
<proteinExistence type="predicted"/>
<comment type="caution">
    <text evidence="1">The sequence shown here is derived from an EMBL/GenBank/DDBJ whole genome shotgun (WGS) entry which is preliminary data.</text>
</comment>
<gene>
    <name evidence="1" type="ORF">H2198_000725</name>
</gene>
<reference evidence="1" key="1">
    <citation type="submission" date="2022-10" db="EMBL/GenBank/DDBJ databases">
        <title>Culturing micro-colonial fungi from biological soil crusts in the Mojave desert and describing Neophaeococcomyces mojavensis, and introducing the new genera and species Taxawa tesnikishii.</title>
        <authorList>
            <person name="Kurbessoian T."/>
            <person name="Stajich J.E."/>
        </authorList>
    </citation>
    <scope>NUCLEOTIDE SEQUENCE</scope>
    <source>
        <strain evidence="1">JES_112</strain>
    </source>
</reference>
<evidence type="ECO:0000313" key="1">
    <source>
        <dbReference type="EMBL" id="KAJ9663713.1"/>
    </source>
</evidence>
<dbReference type="Proteomes" id="UP001172386">
    <property type="component" value="Unassembled WGS sequence"/>
</dbReference>